<evidence type="ECO:0000256" key="1">
    <source>
        <dbReference type="ARBA" id="ARBA00023125"/>
    </source>
</evidence>
<proteinExistence type="predicted"/>
<dbReference type="Proteomes" id="UP000051906">
    <property type="component" value="Unassembled WGS sequence"/>
</dbReference>
<dbReference type="PROSITE" id="PS50977">
    <property type="entry name" value="HTH_TETR_2"/>
    <property type="match status" value="1"/>
</dbReference>
<dbReference type="GO" id="GO:0003677">
    <property type="term" value="F:DNA binding"/>
    <property type="evidence" value="ECO:0007669"/>
    <property type="project" value="UniProtKB-UniRule"/>
</dbReference>
<dbReference type="AlphaFoldDB" id="A0A0R2M0I9"/>
<accession>A0A0R2M0I9</accession>
<gene>
    <name evidence="4" type="ORF">IV54_GL000197</name>
</gene>
<dbReference type="GO" id="GO:0006355">
    <property type="term" value="P:regulation of DNA-templated transcription"/>
    <property type="evidence" value="ECO:0007669"/>
    <property type="project" value="UniProtKB-ARBA"/>
</dbReference>
<comment type="caution">
    <text evidence="4">The sequence shown here is derived from an EMBL/GenBank/DDBJ whole genome shotgun (WGS) entry which is preliminary data.</text>
</comment>
<feature type="domain" description="HTH tetR-type" evidence="3">
    <location>
        <begin position="22"/>
        <end position="82"/>
    </location>
</feature>
<dbReference type="PANTHER" id="PTHR30055:SF222">
    <property type="entry name" value="REGULATORY PROTEIN"/>
    <property type="match status" value="1"/>
</dbReference>
<evidence type="ECO:0000313" key="4">
    <source>
        <dbReference type="EMBL" id="KRO05248.1"/>
    </source>
</evidence>
<name>A0A0R2M0I9_9LACO</name>
<dbReference type="InterPro" id="IPR050109">
    <property type="entry name" value="HTH-type_TetR-like_transc_reg"/>
</dbReference>
<dbReference type="Gene3D" id="1.10.357.10">
    <property type="entry name" value="Tetracycline Repressor, domain 2"/>
    <property type="match status" value="1"/>
</dbReference>
<dbReference type="SUPFAM" id="SSF48498">
    <property type="entry name" value="Tetracyclin repressor-like, C-terminal domain"/>
    <property type="match status" value="1"/>
</dbReference>
<dbReference type="SUPFAM" id="SSF46689">
    <property type="entry name" value="Homeodomain-like"/>
    <property type="match status" value="1"/>
</dbReference>
<dbReference type="InterPro" id="IPR009057">
    <property type="entry name" value="Homeodomain-like_sf"/>
</dbReference>
<dbReference type="OrthoDB" id="9780824at2"/>
<dbReference type="RefSeq" id="WP_057877477.1">
    <property type="nucleotide sequence ID" value="NZ_JQCA01000011.1"/>
</dbReference>
<dbReference type="Pfam" id="PF00440">
    <property type="entry name" value="TetR_N"/>
    <property type="match status" value="1"/>
</dbReference>
<feature type="DNA-binding region" description="H-T-H motif" evidence="2">
    <location>
        <begin position="45"/>
        <end position="64"/>
    </location>
</feature>
<evidence type="ECO:0000256" key="2">
    <source>
        <dbReference type="PROSITE-ProRule" id="PRU00335"/>
    </source>
</evidence>
<keyword evidence="1 2" id="KW-0238">DNA-binding</keyword>
<sequence length="215" mass="24636">MTSLEPPIFDNYRDWLDHQKMPKGKKAALIAAMRLFSESGFDGTSTVQVAKEAGISQATIFKYFHTKQDLLMAIVQPVLEHFFPTYRDEFFGGIAKRKTLTEIVHFIVTDRYHFIKSNEQAVKIIAVEMMTNAEMRKTFAKVVASEDFNFLQELVQFFYDTGELRDDIDAAGLIRVIAGQMVVYIIQGNYVPALLHGEQEDLEMITNQIVRTLKK</sequence>
<dbReference type="EMBL" id="JQCA01000011">
    <property type="protein sequence ID" value="KRO05248.1"/>
    <property type="molecule type" value="Genomic_DNA"/>
</dbReference>
<protein>
    <submittedName>
        <fullName evidence="4">Transcriptional regulator</fullName>
    </submittedName>
</protein>
<dbReference type="PROSITE" id="PS01081">
    <property type="entry name" value="HTH_TETR_1"/>
    <property type="match status" value="1"/>
</dbReference>
<dbReference type="PRINTS" id="PR00455">
    <property type="entry name" value="HTHTETR"/>
</dbReference>
<dbReference type="PATRIC" id="fig|616990.3.peg.214"/>
<dbReference type="InterPro" id="IPR001647">
    <property type="entry name" value="HTH_TetR"/>
</dbReference>
<organism evidence="4 5">
    <name type="scientific">Levilactobacillus paucivorans</name>
    <dbReference type="NCBI Taxonomy" id="616990"/>
    <lineage>
        <taxon>Bacteria</taxon>
        <taxon>Bacillati</taxon>
        <taxon>Bacillota</taxon>
        <taxon>Bacilli</taxon>
        <taxon>Lactobacillales</taxon>
        <taxon>Lactobacillaceae</taxon>
        <taxon>Levilactobacillus</taxon>
    </lineage>
</organism>
<reference evidence="4 5" key="1">
    <citation type="journal article" date="2015" name="Genome Announc.">
        <title>Expanding the biotechnology potential of lactobacilli through comparative genomics of 213 strains and associated genera.</title>
        <authorList>
            <person name="Sun Z."/>
            <person name="Harris H.M."/>
            <person name="McCann A."/>
            <person name="Guo C."/>
            <person name="Argimon S."/>
            <person name="Zhang W."/>
            <person name="Yang X."/>
            <person name="Jeffery I.B."/>
            <person name="Cooney J.C."/>
            <person name="Kagawa T.F."/>
            <person name="Liu W."/>
            <person name="Song Y."/>
            <person name="Salvetti E."/>
            <person name="Wrobel A."/>
            <person name="Rasinkangas P."/>
            <person name="Parkhill J."/>
            <person name="Rea M.C."/>
            <person name="O'Sullivan O."/>
            <person name="Ritari J."/>
            <person name="Douillard F.P."/>
            <person name="Paul Ross R."/>
            <person name="Yang R."/>
            <person name="Briner A.E."/>
            <person name="Felis G.E."/>
            <person name="de Vos W.M."/>
            <person name="Barrangou R."/>
            <person name="Klaenhammer T.R."/>
            <person name="Caufield P.W."/>
            <person name="Cui Y."/>
            <person name="Zhang H."/>
            <person name="O'Toole P.W."/>
        </authorList>
    </citation>
    <scope>NUCLEOTIDE SEQUENCE [LARGE SCALE GENOMIC DNA]</scope>
    <source>
        <strain evidence="4 5">DSM 22467</strain>
    </source>
</reference>
<dbReference type="InterPro" id="IPR023772">
    <property type="entry name" value="DNA-bd_HTH_TetR-type_CS"/>
</dbReference>
<dbReference type="PANTHER" id="PTHR30055">
    <property type="entry name" value="HTH-TYPE TRANSCRIPTIONAL REGULATOR RUTR"/>
    <property type="match status" value="1"/>
</dbReference>
<dbReference type="InterPro" id="IPR036271">
    <property type="entry name" value="Tet_transcr_reg_TetR-rel_C_sf"/>
</dbReference>
<evidence type="ECO:0000313" key="5">
    <source>
        <dbReference type="Proteomes" id="UP000051906"/>
    </source>
</evidence>
<evidence type="ECO:0000259" key="3">
    <source>
        <dbReference type="PROSITE" id="PS50977"/>
    </source>
</evidence>
<keyword evidence="5" id="KW-1185">Reference proteome</keyword>
<dbReference type="STRING" id="616990.IV54_GL000197"/>